<dbReference type="SUPFAM" id="SSF52091">
    <property type="entry name" value="SpoIIaa-like"/>
    <property type="match status" value="1"/>
</dbReference>
<gene>
    <name evidence="2" type="ORF">J6595_10720</name>
</gene>
<dbReference type="InterPro" id="IPR058548">
    <property type="entry name" value="MlaB-like_STAS"/>
</dbReference>
<reference evidence="2 3" key="1">
    <citation type="submission" date="2021-04" db="EMBL/GenBank/DDBJ databases">
        <title>Whole genome sequence of Jiella sp. KSK16Y-1.</title>
        <authorList>
            <person name="Tuo L."/>
        </authorList>
    </citation>
    <scope>NUCLEOTIDE SEQUENCE [LARGE SCALE GENOMIC DNA]</scope>
    <source>
        <strain evidence="2 3">KSK16Y-1</strain>
    </source>
</reference>
<dbReference type="Proteomes" id="UP000678276">
    <property type="component" value="Unassembled WGS sequence"/>
</dbReference>
<dbReference type="InterPro" id="IPR002645">
    <property type="entry name" value="STAS_dom"/>
</dbReference>
<proteinExistence type="predicted"/>
<dbReference type="PROSITE" id="PS50801">
    <property type="entry name" value="STAS"/>
    <property type="match status" value="1"/>
</dbReference>
<dbReference type="InterPro" id="IPR036513">
    <property type="entry name" value="STAS_dom_sf"/>
</dbReference>
<name>A0ABS4BIQ9_9HYPH</name>
<evidence type="ECO:0000313" key="3">
    <source>
        <dbReference type="Proteomes" id="UP000678276"/>
    </source>
</evidence>
<comment type="caution">
    <text evidence="2">The sequence shown here is derived from an EMBL/GenBank/DDBJ whole genome shotgun (WGS) entry which is preliminary data.</text>
</comment>
<dbReference type="RefSeq" id="WP_209594552.1">
    <property type="nucleotide sequence ID" value="NZ_JAGJCF010000006.1"/>
</dbReference>
<dbReference type="EMBL" id="JAGJCF010000006">
    <property type="protein sequence ID" value="MBP0616056.1"/>
    <property type="molecule type" value="Genomic_DNA"/>
</dbReference>
<protein>
    <submittedName>
        <fullName evidence="2">STAS domain-containing protein</fullName>
    </submittedName>
</protein>
<accession>A0ABS4BIQ9</accession>
<feature type="domain" description="STAS" evidence="1">
    <location>
        <begin position="1"/>
        <end position="95"/>
    </location>
</feature>
<evidence type="ECO:0000259" key="1">
    <source>
        <dbReference type="PROSITE" id="PS50801"/>
    </source>
</evidence>
<sequence length="95" mass="10166">MSSVEFPENFTIRTIQEFTSILQNELNNGVSTLDFRNVKAIDVAGLQIILAARKSVLASGRAVNILADDDGVLLSAAQRAGLAADFREMRASPGS</sequence>
<dbReference type="Pfam" id="PF13466">
    <property type="entry name" value="STAS_2"/>
    <property type="match status" value="1"/>
</dbReference>
<organism evidence="2 3">
    <name type="scientific">Jiella mangrovi</name>
    <dbReference type="NCBI Taxonomy" id="2821407"/>
    <lineage>
        <taxon>Bacteria</taxon>
        <taxon>Pseudomonadati</taxon>
        <taxon>Pseudomonadota</taxon>
        <taxon>Alphaproteobacteria</taxon>
        <taxon>Hyphomicrobiales</taxon>
        <taxon>Aurantimonadaceae</taxon>
        <taxon>Jiella</taxon>
    </lineage>
</organism>
<dbReference type="Gene3D" id="3.30.750.24">
    <property type="entry name" value="STAS domain"/>
    <property type="match status" value="1"/>
</dbReference>
<keyword evidence="3" id="KW-1185">Reference proteome</keyword>
<evidence type="ECO:0000313" key="2">
    <source>
        <dbReference type="EMBL" id="MBP0616056.1"/>
    </source>
</evidence>